<dbReference type="EMBL" id="CAUYUJ010002637">
    <property type="protein sequence ID" value="CAK0801689.1"/>
    <property type="molecule type" value="Genomic_DNA"/>
</dbReference>
<keyword evidence="2" id="KW-1185">Reference proteome</keyword>
<organism evidence="1 2">
    <name type="scientific">Prorocentrum cordatum</name>
    <dbReference type="NCBI Taxonomy" id="2364126"/>
    <lineage>
        <taxon>Eukaryota</taxon>
        <taxon>Sar</taxon>
        <taxon>Alveolata</taxon>
        <taxon>Dinophyceae</taxon>
        <taxon>Prorocentrales</taxon>
        <taxon>Prorocentraceae</taxon>
        <taxon>Prorocentrum</taxon>
    </lineage>
</organism>
<evidence type="ECO:0000313" key="2">
    <source>
        <dbReference type="Proteomes" id="UP001189429"/>
    </source>
</evidence>
<gene>
    <name evidence="1" type="ORF">PCOR1329_LOCUS9471</name>
</gene>
<name>A0ABN9Q7C4_9DINO</name>
<feature type="non-terminal residue" evidence="1">
    <location>
        <position position="1"/>
    </location>
</feature>
<protein>
    <submittedName>
        <fullName evidence="1">Uncharacterized protein</fullName>
    </submittedName>
</protein>
<evidence type="ECO:0000313" key="1">
    <source>
        <dbReference type="EMBL" id="CAK0801689.1"/>
    </source>
</evidence>
<sequence length="128" mass="13853">APLRVRTDGMVYASRLLAFSSGQSHMPRASSRAPLQDFNVQCVPEVNWLHVDKTSGALRKQAVAFQDAGDAVHDSRGSQTGGLCRVTATANGTSYEAVVVAVQLRPWPHLSYRTSAVSVTLGETRRRS</sequence>
<dbReference type="Proteomes" id="UP001189429">
    <property type="component" value="Unassembled WGS sequence"/>
</dbReference>
<accession>A0ABN9Q7C4</accession>
<proteinExistence type="predicted"/>
<reference evidence="1" key="1">
    <citation type="submission" date="2023-10" db="EMBL/GenBank/DDBJ databases">
        <authorList>
            <person name="Chen Y."/>
            <person name="Shah S."/>
            <person name="Dougan E. K."/>
            <person name="Thang M."/>
            <person name="Chan C."/>
        </authorList>
    </citation>
    <scope>NUCLEOTIDE SEQUENCE [LARGE SCALE GENOMIC DNA]</scope>
</reference>
<comment type="caution">
    <text evidence="1">The sequence shown here is derived from an EMBL/GenBank/DDBJ whole genome shotgun (WGS) entry which is preliminary data.</text>
</comment>